<dbReference type="PANTHER" id="PTHR43214">
    <property type="entry name" value="TWO-COMPONENT RESPONSE REGULATOR"/>
    <property type="match status" value="1"/>
</dbReference>
<dbReference type="PROSITE" id="PS00622">
    <property type="entry name" value="HTH_LUXR_1"/>
    <property type="match status" value="1"/>
</dbReference>
<dbReference type="GO" id="GO:0003677">
    <property type="term" value="F:DNA binding"/>
    <property type="evidence" value="ECO:0007669"/>
    <property type="project" value="UniProtKB-KW"/>
</dbReference>
<dbReference type="InterPro" id="IPR000792">
    <property type="entry name" value="Tscrpt_reg_LuxR_C"/>
</dbReference>
<dbReference type="SMART" id="SM00421">
    <property type="entry name" value="HTH_LUXR"/>
    <property type="match status" value="1"/>
</dbReference>
<proteinExistence type="predicted"/>
<dbReference type="InterPro" id="IPR058245">
    <property type="entry name" value="NreC/VraR/RcsB-like_REC"/>
</dbReference>
<evidence type="ECO:0000313" key="6">
    <source>
        <dbReference type="EMBL" id="BAY73311.1"/>
    </source>
</evidence>
<dbReference type="AlphaFoldDB" id="A0A1Z4KWA1"/>
<dbReference type="Pfam" id="PF00072">
    <property type="entry name" value="Response_reg"/>
    <property type="match status" value="1"/>
</dbReference>
<dbReference type="Pfam" id="PF00196">
    <property type="entry name" value="GerE"/>
    <property type="match status" value="1"/>
</dbReference>
<evidence type="ECO:0000313" key="7">
    <source>
        <dbReference type="Proteomes" id="UP000217507"/>
    </source>
</evidence>
<dbReference type="SUPFAM" id="SSF46894">
    <property type="entry name" value="C-terminal effector domain of the bipartite response regulators"/>
    <property type="match status" value="1"/>
</dbReference>
<dbReference type="PRINTS" id="PR00038">
    <property type="entry name" value="HTHLUXR"/>
</dbReference>
<feature type="modified residue" description="4-aspartylphosphate" evidence="3">
    <location>
        <position position="54"/>
    </location>
</feature>
<gene>
    <name evidence="6" type="ORF">NIES23_61390</name>
</gene>
<reference evidence="6 7" key="1">
    <citation type="submission" date="2017-06" db="EMBL/GenBank/DDBJ databases">
        <title>Genome sequencing of cyanobaciteial culture collection at National Institute for Environmental Studies (NIES).</title>
        <authorList>
            <person name="Hirose Y."/>
            <person name="Shimura Y."/>
            <person name="Fujisawa T."/>
            <person name="Nakamura Y."/>
            <person name="Kawachi M."/>
        </authorList>
    </citation>
    <scope>NUCLEOTIDE SEQUENCE [LARGE SCALE GENOMIC DNA]</scope>
    <source>
        <strain evidence="6 7">NIES-23</strain>
        <plasmid evidence="7">Plasmid Plasmid3 dna</plasmid>
    </source>
</reference>
<dbReference type="CDD" id="cd06170">
    <property type="entry name" value="LuxR_C_like"/>
    <property type="match status" value="1"/>
</dbReference>
<dbReference type="InterPro" id="IPR011006">
    <property type="entry name" value="CheY-like_superfamily"/>
</dbReference>
<keyword evidence="6" id="KW-0614">Plasmid</keyword>
<dbReference type="Gene3D" id="3.40.50.2300">
    <property type="match status" value="1"/>
</dbReference>
<keyword evidence="2" id="KW-0238">DNA-binding</keyword>
<dbReference type="PANTHER" id="PTHR43214:SF43">
    <property type="entry name" value="TWO-COMPONENT RESPONSE REGULATOR"/>
    <property type="match status" value="1"/>
</dbReference>
<dbReference type="EMBL" id="AP018219">
    <property type="protein sequence ID" value="BAY73311.1"/>
    <property type="molecule type" value="Genomic_DNA"/>
</dbReference>
<keyword evidence="1 3" id="KW-0597">Phosphoprotein</keyword>
<dbReference type="InterPro" id="IPR039420">
    <property type="entry name" value="WalR-like"/>
</dbReference>
<dbReference type="CDD" id="cd17535">
    <property type="entry name" value="REC_NarL-like"/>
    <property type="match status" value="1"/>
</dbReference>
<dbReference type="Proteomes" id="UP000217507">
    <property type="component" value="Plasmid Plasmid3 dna"/>
</dbReference>
<evidence type="ECO:0000256" key="1">
    <source>
        <dbReference type="ARBA" id="ARBA00022553"/>
    </source>
</evidence>
<dbReference type="GO" id="GO:0006355">
    <property type="term" value="P:regulation of DNA-templated transcription"/>
    <property type="evidence" value="ECO:0007669"/>
    <property type="project" value="InterPro"/>
</dbReference>
<feature type="domain" description="HTH luxR-type" evidence="4">
    <location>
        <begin position="144"/>
        <end position="209"/>
    </location>
</feature>
<evidence type="ECO:0000259" key="4">
    <source>
        <dbReference type="PROSITE" id="PS50043"/>
    </source>
</evidence>
<evidence type="ECO:0000256" key="3">
    <source>
        <dbReference type="PROSITE-ProRule" id="PRU00169"/>
    </source>
</evidence>
<geneLocation type="plasmid" evidence="6">
    <name>plasmid3</name>
</geneLocation>
<dbReference type="PROSITE" id="PS50043">
    <property type="entry name" value="HTH_LUXR_2"/>
    <property type="match status" value="1"/>
</dbReference>
<evidence type="ECO:0000256" key="2">
    <source>
        <dbReference type="ARBA" id="ARBA00023125"/>
    </source>
</evidence>
<dbReference type="InterPro" id="IPR001789">
    <property type="entry name" value="Sig_transdc_resp-reg_receiver"/>
</dbReference>
<name>A0A1Z4KWA1_ANAVA</name>
<dbReference type="GO" id="GO:0000160">
    <property type="term" value="P:phosphorelay signal transduction system"/>
    <property type="evidence" value="ECO:0007669"/>
    <property type="project" value="InterPro"/>
</dbReference>
<dbReference type="SMART" id="SM00448">
    <property type="entry name" value="REC"/>
    <property type="match status" value="1"/>
</dbReference>
<evidence type="ECO:0000259" key="5">
    <source>
        <dbReference type="PROSITE" id="PS50110"/>
    </source>
</evidence>
<organism evidence="6 7">
    <name type="scientific">Trichormus variabilis NIES-23</name>
    <dbReference type="NCBI Taxonomy" id="1973479"/>
    <lineage>
        <taxon>Bacteria</taxon>
        <taxon>Bacillati</taxon>
        <taxon>Cyanobacteriota</taxon>
        <taxon>Cyanophyceae</taxon>
        <taxon>Nostocales</taxon>
        <taxon>Nostocaceae</taxon>
        <taxon>Trichormus</taxon>
    </lineage>
</organism>
<accession>A0A1Z4KWA1</accession>
<dbReference type="InterPro" id="IPR016032">
    <property type="entry name" value="Sig_transdc_resp-reg_C-effctor"/>
</dbReference>
<dbReference type="SUPFAM" id="SSF52172">
    <property type="entry name" value="CheY-like"/>
    <property type="match status" value="1"/>
</dbReference>
<protein>
    <submittedName>
        <fullName evidence="6">Two-component response regulator</fullName>
    </submittedName>
</protein>
<sequence length="219" mass="24151">MIRLVLIEDEELMSLGITTAINKQPNMEMVGVASTGCEGIKLVEDYKPDIVLVDIGLPDISGIEVIEQIKLLPGNPKIVVLSSHSSQDIVQAALDKGATSYALKKNNIALVLEAIRATYENKSFFDSDIGRRSFQNFFPQKIKGKTYLHNLTHTEIRIISLMSAGLSNREIAQQMFITESTVKGHSSSIFSKLGVGDRVKAIIQARKLGYIEQDSVRVC</sequence>
<feature type="domain" description="Response regulatory" evidence="5">
    <location>
        <begin position="3"/>
        <end position="119"/>
    </location>
</feature>
<dbReference type="PROSITE" id="PS50110">
    <property type="entry name" value="RESPONSE_REGULATORY"/>
    <property type="match status" value="1"/>
</dbReference>